<feature type="region of interest" description="Disordered" evidence="4">
    <location>
        <begin position="951"/>
        <end position="977"/>
    </location>
</feature>
<keyword evidence="2" id="KW-0964">Secreted</keyword>
<dbReference type="Pfam" id="PF02191">
    <property type="entry name" value="OLF"/>
    <property type="match status" value="1"/>
</dbReference>
<dbReference type="GO" id="GO:0005576">
    <property type="term" value="C:extracellular region"/>
    <property type="evidence" value="ECO:0007669"/>
    <property type="project" value="UniProtKB-SubCell"/>
</dbReference>
<feature type="compositionally biased region" description="Polar residues" evidence="4">
    <location>
        <begin position="409"/>
        <end position="426"/>
    </location>
</feature>
<protein>
    <submittedName>
        <fullName evidence="7">Olfactomedin like 2B</fullName>
    </submittedName>
</protein>
<feature type="signal peptide" evidence="5">
    <location>
        <begin position="1"/>
        <end position="20"/>
    </location>
</feature>
<dbReference type="AlphaFoldDB" id="A0A8C0SAP4"/>
<feature type="region of interest" description="Disordered" evidence="4">
    <location>
        <begin position="20"/>
        <end position="48"/>
    </location>
</feature>
<evidence type="ECO:0000313" key="8">
    <source>
        <dbReference type="Proteomes" id="UP000694542"/>
    </source>
</evidence>
<proteinExistence type="predicted"/>
<dbReference type="Proteomes" id="UP000694542">
    <property type="component" value="Chromosome 38"/>
</dbReference>
<dbReference type="InterPro" id="IPR003112">
    <property type="entry name" value="Olfac-like_dom"/>
</dbReference>
<sequence length="977" mass="106608">MAQPLLLLVCGALLVAGGRRGPSDAPGGTGEPADAPTAAPTEDETLQNEADNQENVLSQLLGDYDKVKAVSEGSDCQCKCVVRPLGRDACQRVNEGTSRKDDFYTVETITSGSSCKCACVAPPSALNPCEGDFRLQKLRAADSRDLKLSTIIDMLEGAFYGLDLLKLHSVTTKLVGRMDKLEEEVSKNLTKENEQIKEDMEEIRTEMSKRGKENCSESILDGMPDVRAALQRDAAAAYAPPEYEERFLQEETVSQQINSIELVQTRPLAPPEVVRPQRPLQRQVHLRGRPASRPTVIRGVTYYKAKDPEEENDIEEQQDEFFSGDNGVDLLIEDQLLRHNDLLTTATRRPAATRQGTPGMSVTQTSAQATPSDPSTPGPTLSASVEQVSAPPHTSSVVPGPTTEAGPEPSTQVPATTVARSATQQPSASASLLGASGGAFTKAPPTAPVPPTTVRTDSLERDVATGQGTAPASPTLSPEEEDDIRNVIGRCKDTLSTITGPTTQNTYGRNEGAWMKDPLAKDERIYVTNYYYGNTLVEFRNLENFKQGRWSNSYKLPYSWIGTGHVVYAGAFYYSRAFTRNIIKYDLKQRFVAAWAMLHDVAYEEATPWRWQGHSDVDFAVDENGLWLIYPALDDEGFSQEVIVLSKLNAADLSTQKETTWRTGLRRHLYGNCFVICGVLYAVDSHNQRNANISYAFDTHTNTQIVPRLLFENEYSYTTQIDYNPKDRLLYAWDNGHQEPPSFDPSRSQIPAALLRGVHPSASRRQPGAEEARKKCQGAGTFLCIGEVLKTQKKCFLFVFFLIKKKCKTIPGCVSAAVSRTGPRVCAHRAVSRLGRVAWGGGARGAGIPRPEHLSTCARRQRPSPAARSRSFCARGGRPFISVPARPGVGPGGWGRGGRSRGSVCLGLRPGSGARSPRWAPAQQGACLPLFSPCCCSPSAQVRSLLNLQKTKQEAAGDPVPALPQKLSRVPPSPSWS</sequence>
<comment type="subcellular location">
    <subcellularLocation>
        <location evidence="1">Secreted</location>
    </subcellularLocation>
</comment>
<evidence type="ECO:0000256" key="4">
    <source>
        <dbReference type="SAM" id="MobiDB-lite"/>
    </source>
</evidence>
<dbReference type="SMART" id="SM00284">
    <property type="entry name" value="OLF"/>
    <property type="match status" value="1"/>
</dbReference>
<dbReference type="PROSITE" id="PS51132">
    <property type="entry name" value="OLF"/>
    <property type="match status" value="1"/>
</dbReference>
<dbReference type="SUPFAM" id="SSF101898">
    <property type="entry name" value="NHL repeat"/>
    <property type="match status" value="1"/>
</dbReference>
<dbReference type="PANTHER" id="PTHR23192:SF37">
    <property type="entry name" value="OLFACTOMEDIN-LIKE PROTEIN 2B"/>
    <property type="match status" value="1"/>
</dbReference>
<dbReference type="Ensembl" id="ENSCAFT00040020805.1">
    <property type="protein sequence ID" value="ENSCAFP00040018058.1"/>
    <property type="gene ID" value="ENSCAFG00040011147.1"/>
</dbReference>
<reference evidence="7" key="2">
    <citation type="submission" date="2025-08" db="UniProtKB">
        <authorList>
            <consortium name="Ensembl"/>
        </authorList>
    </citation>
    <scope>IDENTIFICATION</scope>
</reference>
<name>A0A8C0SAP4_CANLF</name>
<dbReference type="PANTHER" id="PTHR23192">
    <property type="entry name" value="OLFACTOMEDIN-RELATED"/>
    <property type="match status" value="1"/>
</dbReference>
<feature type="domain" description="Olfactomedin-like" evidence="6">
    <location>
        <begin position="490"/>
        <end position="747"/>
    </location>
</feature>
<feature type="compositionally biased region" description="Low complexity" evidence="4">
    <location>
        <begin position="31"/>
        <end position="40"/>
    </location>
</feature>
<evidence type="ECO:0000256" key="2">
    <source>
        <dbReference type="ARBA" id="ARBA00022525"/>
    </source>
</evidence>
<reference evidence="7" key="1">
    <citation type="submission" date="2018-10" db="EMBL/GenBank/DDBJ databases">
        <title>De novo assembly of a Great Dane genome.</title>
        <authorList>
            <person name="Kidd J.M."/>
            <person name="Pendleton A.L."/>
            <person name="Shen F."/>
            <person name="Emery S."/>
        </authorList>
    </citation>
    <scope>NUCLEOTIDE SEQUENCE [LARGE SCALE GENOMIC DNA]</scope>
    <source>
        <strain evidence="7">Great Dane</strain>
    </source>
</reference>
<evidence type="ECO:0000256" key="3">
    <source>
        <dbReference type="PROSITE-ProRule" id="PRU00446"/>
    </source>
</evidence>
<evidence type="ECO:0000313" key="7">
    <source>
        <dbReference type="Ensembl" id="ENSCAFP00040018058.1"/>
    </source>
</evidence>
<evidence type="ECO:0000256" key="5">
    <source>
        <dbReference type="SAM" id="SignalP"/>
    </source>
</evidence>
<comment type="caution">
    <text evidence="3">Lacks conserved residue(s) required for the propagation of feature annotation.</text>
</comment>
<keyword evidence="5" id="KW-0732">Signal</keyword>
<feature type="compositionally biased region" description="Low complexity" evidence="4">
    <location>
        <begin position="427"/>
        <end position="444"/>
    </location>
</feature>
<feature type="compositionally biased region" description="Polar residues" evidence="4">
    <location>
        <begin position="355"/>
        <end position="397"/>
    </location>
</feature>
<evidence type="ECO:0000259" key="6">
    <source>
        <dbReference type="PROSITE" id="PS51132"/>
    </source>
</evidence>
<evidence type="ECO:0000256" key="1">
    <source>
        <dbReference type="ARBA" id="ARBA00004613"/>
    </source>
</evidence>
<organism evidence="7 8">
    <name type="scientific">Canis lupus familiaris</name>
    <name type="common">Dog</name>
    <name type="synonym">Canis familiaris</name>
    <dbReference type="NCBI Taxonomy" id="9615"/>
    <lineage>
        <taxon>Eukaryota</taxon>
        <taxon>Metazoa</taxon>
        <taxon>Chordata</taxon>
        <taxon>Craniata</taxon>
        <taxon>Vertebrata</taxon>
        <taxon>Euteleostomi</taxon>
        <taxon>Mammalia</taxon>
        <taxon>Eutheria</taxon>
        <taxon>Laurasiatheria</taxon>
        <taxon>Carnivora</taxon>
        <taxon>Caniformia</taxon>
        <taxon>Canidae</taxon>
        <taxon>Canis</taxon>
    </lineage>
</organism>
<feature type="region of interest" description="Disordered" evidence="4">
    <location>
        <begin position="347"/>
        <end position="482"/>
    </location>
</feature>
<feature type="chain" id="PRO_5034042800" evidence="5">
    <location>
        <begin position="21"/>
        <end position="977"/>
    </location>
</feature>
<accession>A0A8C0SAP4</accession>
<dbReference type="InterPro" id="IPR050605">
    <property type="entry name" value="Olfactomedin-like_domain"/>
</dbReference>
<feature type="compositionally biased region" description="Polar residues" evidence="4">
    <location>
        <begin position="466"/>
        <end position="476"/>
    </location>
</feature>